<dbReference type="EMBL" id="AHNR02000004">
    <property type="protein sequence ID" value="EKR57223.1"/>
    <property type="molecule type" value="Genomic_DNA"/>
</dbReference>
<accession>A0A0E2DAW3</accession>
<gene>
    <name evidence="2" type="ORF">LEP1GSC105_0145</name>
</gene>
<sequence>MVENVIYGLMLFLTIGLLFFFWNALWKGYMVGRTREDLFKLRDRLFDLGRQIGINFSDPVYQVYQSLNAIIFGTILSTHRISFLRYLIFVLLANLFMSRPEVSSIFKLELDQGFKKLDPVAQASFKSLLEEYERIVISHIVFKSFFLLLFTSSVGIVYSIMHFQTFAAEGISKGYQNFRVKVRAIYNGPIKNIQYNAIQEMNGLYRLYIDNKKKLNN</sequence>
<comment type="caution">
    <text evidence="2">The sequence shown here is derived from an EMBL/GenBank/DDBJ whole genome shotgun (WGS) entry which is preliminary data.</text>
</comment>
<feature type="transmembrane region" description="Helical" evidence="1">
    <location>
        <begin position="6"/>
        <end position="25"/>
    </location>
</feature>
<organism evidence="2 3">
    <name type="scientific">Leptospira interrogans str. UI 12758</name>
    <dbReference type="NCBI Taxonomy" id="1049938"/>
    <lineage>
        <taxon>Bacteria</taxon>
        <taxon>Pseudomonadati</taxon>
        <taxon>Spirochaetota</taxon>
        <taxon>Spirochaetia</taxon>
        <taxon>Leptospirales</taxon>
        <taxon>Leptospiraceae</taxon>
        <taxon>Leptospira</taxon>
    </lineage>
</organism>
<dbReference type="AlphaFoldDB" id="A0A0E2DAW3"/>
<proteinExistence type="predicted"/>
<reference evidence="2 3" key="1">
    <citation type="submission" date="2012-10" db="EMBL/GenBank/DDBJ databases">
        <authorList>
            <person name="Harkins D.M."/>
            <person name="Durkin A.S."/>
            <person name="Brinkac L.M."/>
            <person name="Haft D.H."/>
            <person name="Selengut J.D."/>
            <person name="Sanka R."/>
            <person name="DePew J."/>
            <person name="Purushe J."/>
            <person name="Chanthongthip A."/>
            <person name="Lattana O."/>
            <person name="Phetsouvanh R."/>
            <person name="Newton P.N."/>
            <person name="Vinetz J.M."/>
            <person name="Sutton G.G."/>
            <person name="Nierman W.C."/>
            <person name="Fouts D.E."/>
        </authorList>
    </citation>
    <scope>NUCLEOTIDE SEQUENCE [LARGE SCALE GENOMIC DNA]</scope>
    <source>
        <strain evidence="2 3">UI 12758</strain>
    </source>
</reference>
<evidence type="ECO:0000256" key="1">
    <source>
        <dbReference type="SAM" id="Phobius"/>
    </source>
</evidence>
<name>A0A0E2DAW3_LEPIR</name>
<dbReference type="Proteomes" id="UP000001340">
    <property type="component" value="Unassembled WGS sequence"/>
</dbReference>
<evidence type="ECO:0000313" key="2">
    <source>
        <dbReference type="EMBL" id="EKR57223.1"/>
    </source>
</evidence>
<keyword evidence="1" id="KW-1133">Transmembrane helix</keyword>
<feature type="transmembrane region" description="Helical" evidence="1">
    <location>
        <begin position="83"/>
        <end position="100"/>
    </location>
</feature>
<evidence type="ECO:0000313" key="3">
    <source>
        <dbReference type="Proteomes" id="UP000001340"/>
    </source>
</evidence>
<keyword evidence="1" id="KW-0472">Membrane</keyword>
<feature type="transmembrane region" description="Helical" evidence="1">
    <location>
        <begin position="135"/>
        <end position="158"/>
    </location>
</feature>
<keyword evidence="1" id="KW-0812">Transmembrane</keyword>
<protein>
    <submittedName>
        <fullName evidence="2">Uncharacterized protein</fullName>
    </submittedName>
</protein>